<organism evidence="1 2">
    <name type="scientific">Ilyodon furcidens</name>
    <name type="common">goldbreast splitfin</name>
    <dbReference type="NCBI Taxonomy" id="33524"/>
    <lineage>
        <taxon>Eukaryota</taxon>
        <taxon>Metazoa</taxon>
        <taxon>Chordata</taxon>
        <taxon>Craniata</taxon>
        <taxon>Vertebrata</taxon>
        <taxon>Euteleostomi</taxon>
        <taxon>Actinopterygii</taxon>
        <taxon>Neopterygii</taxon>
        <taxon>Teleostei</taxon>
        <taxon>Neoteleostei</taxon>
        <taxon>Acanthomorphata</taxon>
        <taxon>Ovalentaria</taxon>
        <taxon>Atherinomorphae</taxon>
        <taxon>Cyprinodontiformes</taxon>
        <taxon>Goodeidae</taxon>
        <taxon>Ilyodon</taxon>
    </lineage>
</organism>
<keyword evidence="2" id="KW-1185">Reference proteome</keyword>
<dbReference type="PANTHER" id="PTHR13650:SF0">
    <property type="entry name" value="SPATACSIN"/>
    <property type="match status" value="1"/>
</dbReference>
<dbReference type="Proteomes" id="UP001482620">
    <property type="component" value="Unassembled WGS sequence"/>
</dbReference>
<gene>
    <name evidence="1" type="ORF">ILYODFUR_028471</name>
</gene>
<evidence type="ECO:0000313" key="1">
    <source>
        <dbReference type="EMBL" id="MEQ2237953.1"/>
    </source>
</evidence>
<protein>
    <submittedName>
        <fullName evidence="1">Uncharacterized protein</fullName>
    </submittedName>
</protein>
<proteinExistence type="predicted"/>
<name>A0ABV0U252_9TELE</name>
<sequence length="206" mass="24106">MSNQGLSVKKELHSICLYTNDRNLRELLVEDLSNQSSLPKDEMQSVSFIREIERLGVLPAMFCQANPISQREQTCSRLPQMVHTEVDGEEVLKELVEQRSPEEVREVWNNLRLDWVRNWDQNCQTAVLLSRLHHIELSCFDPSVLWRYMTAFHDQKQVVDWIHNQRTSSSPCWPDITPEMVNNNTVCSIFLKENILDLLARHSSLF</sequence>
<dbReference type="PANTHER" id="PTHR13650">
    <property type="entry name" value="SPATACSIN"/>
    <property type="match status" value="1"/>
</dbReference>
<reference evidence="1 2" key="1">
    <citation type="submission" date="2021-06" db="EMBL/GenBank/DDBJ databases">
        <authorList>
            <person name="Palmer J.M."/>
        </authorList>
    </citation>
    <scope>NUCLEOTIDE SEQUENCE [LARGE SCALE GENOMIC DNA]</scope>
    <source>
        <strain evidence="2">if_2019</strain>
        <tissue evidence="1">Muscle</tissue>
    </source>
</reference>
<dbReference type="InterPro" id="IPR028103">
    <property type="entry name" value="Spatacsin"/>
</dbReference>
<accession>A0ABV0U252</accession>
<comment type="caution">
    <text evidence="1">The sequence shown here is derived from an EMBL/GenBank/DDBJ whole genome shotgun (WGS) entry which is preliminary data.</text>
</comment>
<dbReference type="EMBL" id="JAHRIQ010050233">
    <property type="protein sequence ID" value="MEQ2237953.1"/>
    <property type="molecule type" value="Genomic_DNA"/>
</dbReference>
<evidence type="ECO:0000313" key="2">
    <source>
        <dbReference type="Proteomes" id="UP001482620"/>
    </source>
</evidence>